<dbReference type="AlphaFoldDB" id="F0YKI0"/>
<evidence type="ECO:0000256" key="1">
    <source>
        <dbReference type="ARBA" id="ARBA00022630"/>
    </source>
</evidence>
<feature type="domain" description="PAS" evidence="5">
    <location>
        <begin position="1"/>
        <end position="45"/>
    </location>
</feature>
<gene>
    <name evidence="6" type="ORF">AURANDRAFT_32655</name>
</gene>
<evidence type="ECO:0000259" key="5">
    <source>
        <dbReference type="PROSITE" id="PS50112"/>
    </source>
</evidence>
<dbReference type="Pfam" id="PF13426">
    <property type="entry name" value="PAS_9"/>
    <property type="match status" value="1"/>
</dbReference>
<dbReference type="InterPro" id="IPR001610">
    <property type="entry name" value="PAC"/>
</dbReference>
<keyword evidence="7" id="KW-1185">Reference proteome</keyword>
<evidence type="ECO:0000256" key="3">
    <source>
        <dbReference type="ARBA" id="ARBA00022991"/>
    </source>
</evidence>
<protein>
    <recommendedName>
        <fullName evidence="5">PAS domain-containing protein</fullName>
    </recommendedName>
</protein>
<dbReference type="eggNOG" id="ENOG502QPPH">
    <property type="taxonomic scope" value="Eukaryota"/>
</dbReference>
<name>F0YKI0_AURAN</name>
<keyword evidence="1" id="KW-0285">Flavoprotein</keyword>
<dbReference type="InterPro" id="IPR035965">
    <property type="entry name" value="PAS-like_dom_sf"/>
</dbReference>
<feature type="compositionally biased region" description="Basic and acidic residues" evidence="4">
    <location>
        <begin position="129"/>
        <end position="140"/>
    </location>
</feature>
<evidence type="ECO:0000313" key="6">
    <source>
        <dbReference type="EMBL" id="EGB04346.1"/>
    </source>
</evidence>
<feature type="region of interest" description="Disordered" evidence="4">
    <location>
        <begin position="114"/>
        <end position="140"/>
    </location>
</feature>
<sequence length="140" mass="14986">MQTLQSAQRSFCITDPSLKDNPIVYASASFLSTTGYPLDEVIGKNCRFLQGPGTFPGTVAELAKGIAEGTDTTVTILNYKKDGTPFWNQLFVASLRDINKRVVNYVGVQIPVAGPLPKPGDEPVPFPAKEAKDAPKADGS</sequence>
<dbReference type="NCBIfam" id="TIGR00229">
    <property type="entry name" value="sensory_box"/>
    <property type="match status" value="1"/>
</dbReference>
<dbReference type="GeneID" id="20221179"/>
<dbReference type="Gene3D" id="3.30.450.20">
    <property type="entry name" value="PAS domain"/>
    <property type="match status" value="1"/>
</dbReference>
<dbReference type="OrthoDB" id="447251at2759"/>
<proteinExistence type="predicted"/>
<evidence type="ECO:0000313" key="7">
    <source>
        <dbReference type="Proteomes" id="UP000002729"/>
    </source>
</evidence>
<dbReference type="PROSITE" id="PS50112">
    <property type="entry name" value="PAS"/>
    <property type="match status" value="1"/>
</dbReference>
<keyword evidence="3" id="KW-0157">Chromophore</keyword>
<accession>F0YKI0</accession>
<dbReference type="SUPFAM" id="SSF55785">
    <property type="entry name" value="PYP-like sensor domain (PAS domain)"/>
    <property type="match status" value="1"/>
</dbReference>
<dbReference type="InParanoid" id="F0YKI0"/>
<dbReference type="SMART" id="SM00086">
    <property type="entry name" value="PAC"/>
    <property type="match status" value="1"/>
</dbReference>
<dbReference type="OMA" id="QRSFCIT"/>
<dbReference type="InterPro" id="IPR000014">
    <property type="entry name" value="PAS"/>
</dbReference>
<dbReference type="PANTHER" id="PTHR47429">
    <property type="entry name" value="PROTEIN TWIN LOV 1"/>
    <property type="match status" value="1"/>
</dbReference>
<feature type="compositionally biased region" description="Pro residues" evidence="4">
    <location>
        <begin position="114"/>
        <end position="126"/>
    </location>
</feature>
<dbReference type="EMBL" id="GL833152">
    <property type="protein sequence ID" value="EGB04346.1"/>
    <property type="molecule type" value="Genomic_DNA"/>
</dbReference>
<dbReference type="PANTHER" id="PTHR47429:SF2">
    <property type="entry name" value="PROTEIN TWIN LOV 1"/>
    <property type="match status" value="1"/>
</dbReference>
<dbReference type="KEGG" id="aaf:AURANDRAFT_32655"/>
<dbReference type="RefSeq" id="XP_009040904.1">
    <property type="nucleotide sequence ID" value="XM_009042656.1"/>
</dbReference>
<keyword evidence="2" id="KW-0288">FMN</keyword>
<dbReference type="Proteomes" id="UP000002729">
    <property type="component" value="Unassembled WGS sequence"/>
</dbReference>
<dbReference type="GO" id="GO:0005634">
    <property type="term" value="C:nucleus"/>
    <property type="evidence" value="ECO:0007669"/>
    <property type="project" value="TreeGrafter"/>
</dbReference>
<dbReference type="CDD" id="cd00130">
    <property type="entry name" value="PAS"/>
    <property type="match status" value="1"/>
</dbReference>
<organism evidence="7">
    <name type="scientific">Aureococcus anophagefferens</name>
    <name type="common">Harmful bloom alga</name>
    <dbReference type="NCBI Taxonomy" id="44056"/>
    <lineage>
        <taxon>Eukaryota</taxon>
        <taxon>Sar</taxon>
        <taxon>Stramenopiles</taxon>
        <taxon>Ochrophyta</taxon>
        <taxon>Pelagophyceae</taxon>
        <taxon>Pelagomonadales</taxon>
        <taxon>Pelagomonadaceae</taxon>
        <taxon>Aureococcus</taxon>
    </lineage>
</organism>
<reference evidence="6 7" key="1">
    <citation type="journal article" date="2011" name="Proc. Natl. Acad. Sci. U.S.A.">
        <title>Niche of harmful alga Aureococcus anophagefferens revealed through ecogenomics.</title>
        <authorList>
            <person name="Gobler C.J."/>
            <person name="Berry D.L."/>
            <person name="Dyhrman S.T."/>
            <person name="Wilhelm S.W."/>
            <person name="Salamov A."/>
            <person name="Lobanov A.V."/>
            <person name="Zhang Y."/>
            <person name="Collier J.L."/>
            <person name="Wurch L.L."/>
            <person name="Kustka A.B."/>
            <person name="Dill B.D."/>
            <person name="Shah M."/>
            <person name="VerBerkmoes N.C."/>
            <person name="Kuo A."/>
            <person name="Terry A."/>
            <person name="Pangilinan J."/>
            <person name="Lindquist E.A."/>
            <person name="Lucas S."/>
            <person name="Paulsen I.T."/>
            <person name="Hattenrath-Lehmann T.K."/>
            <person name="Talmage S.C."/>
            <person name="Walker E.A."/>
            <person name="Koch F."/>
            <person name="Burson A.M."/>
            <person name="Marcoval M.A."/>
            <person name="Tang Y.Z."/>
            <person name="Lecleir G.R."/>
            <person name="Coyne K.J."/>
            <person name="Berg G.M."/>
            <person name="Bertrand E.M."/>
            <person name="Saito M.A."/>
            <person name="Gladyshev V.N."/>
            <person name="Grigoriev I.V."/>
        </authorList>
    </citation>
    <scope>NUCLEOTIDE SEQUENCE [LARGE SCALE GENOMIC DNA]</scope>
    <source>
        <strain evidence="7">CCMP 1984</strain>
    </source>
</reference>
<evidence type="ECO:0000256" key="4">
    <source>
        <dbReference type="SAM" id="MobiDB-lite"/>
    </source>
</evidence>
<evidence type="ECO:0000256" key="2">
    <source>
        <dbReference type="ARBA" id="ARBA00022643"/>
    </source>
</evidence>